<dbReference type="InterPro" id="IPR011964">
    <property type="entry name" value="YVTN_b-propeller_repeat"/>
</dbReference>
<evidence type="ECO:0000256" key="2">
    <source>
        <dbReference type="SAM" id="Phobius"/>
    </source>
</evidence>
<feature type="chain" id="PRO_5047217515" evidence="3">
    <location>
        <begin position="27"/>
        <end position="531"/>
    </location>
</feature>
<dbReference type="PANTHER" id="PTHR47197">
    <property type="entry name" value="PROTEIN NIRF"/>
    <property type="match status" value="1"/>
</dbReference>
<proteinExistence type="predicted"/>
<keyword evidence="3" id="KW-0732">Signal</keyword>
<feature type="transmembrane region" description="Helical" evidence="2">
    <location>
        <begin position="506"/>
        <end position="524"/>
    </location>
</feature>
<dbReference type="Gene3D" id="2.130.10.10">
    <property type="entry name" value="YVTN repeat-like/Quinoprotein amine dehydrogenase"/>
    <property type="match status" value="2"/>
</dbReference>
<feature type="signal peptide" evidence="3">
    <location>
        <begin position="1"/>
        <end position="26"/>
    </location>
</feature>
<dbReference type="InterPro" id="IPR051200">
    <property type="entry name" value="Host-pathogen_enzymatic-act"/>
</dbReference>
<feature type="compositionally biased region" description="Polar residues" evidence="1">
    <location>
        <begin position="351"/>
        <end position="360"/>
    </location>
</feature>
<dbReference type="RefSeq" id="WP_301128104.1">
    <property type="nucleotide sequence ID" value="NZ_JAUHPV010000004.1"/>
</dbReference>
<feature type="compositionally biased region" description="Low complexity" evidence="1">
    <location>
        <begin position="405"/>
        <end position="439"/>
    </location>
</feature>
<dbReference type="InterPro" id="IPR015943">
    <property type="entry name" value="WD40/YVTN_repeat-like_dom_sf"/>
</dbReference>
<reference evidence="4" key="1">
    <citation type="submission" date="2023-06" db="EMBL/GenBank/DDBJ databases">
        <title>SYSU T00b26.</title>
        <authorList>
            <person name="Gao L."/>
            <person name="Fang B.-Z."/>
            <person name="Li W.-J."/>
        </authorList>
    </citation>
    <scope>NUCLEOTIDE SEQUENCE</scope>
    <source>
        <strain evidence="4">SYSU T00b26</strain>
    </source>
</reference>
<accession>A0ABT8G1J2</accession>
<dbReference type="PANTHER" id="PTHR47197:SF3">
    <property type="entry name" value="DIHYDRO-HEME D1 DEHYDROGENASE"/>
    <property type="match status" value="1"/>
</dbReference>
<keyword evidence="5" id="KW-1185">Reference proteome</keyword>
<feature type="region of interest" description="Disordered" evidence="1">
    <location>
        <begin position="332"/>
        <end position="499"/>
    </location>
</feature>
<dbReference type="NCBIfam" id="TIGR02276">
    <property type="entry name" value="beta_rpt_yvtn"/>
    <property type="match status" value="1"/>
</dbReference>
<dbReference type="EMBL" id="JAUHPV010000004">
    <property type="protein sequence ID" value="MDN4473001.1"/>
    <property type="molecule type" value="Genomic_DNA"/>
</dbReference>
<dbReference type="Proteomes" id="UP001172738">
    <property type="component" value="Unassembled WGS sequence"/>
</dbReference>
<evidence type="ECO:0000313" key="4">
    <source>
        <dbReference type="EMBL" id="MDN4473001.1"/>
    </source>
</evidence>
<comment type="caution">
    <text evidence="4">The sequence shown here is derived from an EMBL/GenBank/DDBJ whole genome shotgun (WGS) entry which is preliminary data.</text>
</comment>
<keyword evidence="2" id="KW-0812">Transmembrane</keyword>
<keyword evidence="2" id="KW-1133">Transmembrane helix</keyword>
<sequence>MHFRPRPFSALALAAAATLVAAPAVACEDEPATSSDSPHQIAVTPDCTTAYVTDANGDTVSVIDLTTGTTFASVAIGVAQGEVAITPDGGQAWISVETYAEAERGSWGPGGWTRSAKSAHAEITIVDTDTQEVTGTVATAGAASSIAFSRDGSTAYATSGEARSTISAIDTETHEVTSFWGFSSPYDVVASADGTTLWVSEMHSGKVKKVDARDGSILDVFSIGRGKHARELALSEDESLLYVASPDDDGVVVLDSATGQWTATIATGHAPSGVQVSPDGARILVSASADGSVTEVDAVTYSVTATATVSVTASFTVTLLCDGTAVHLEEDDDAPAVVDTPEITAPEPSVTPESTMTPNAEPTVPDCPCADGGEETPEPEPTQEPCDGAPEQPPTSPEPSPSAPEPSSEPSSTAAPSETAQPTPSTPTASPEPSGSPATPTAPPATPSSPEASPAAPSPTASAKAEVVTSPTPVATAVPASDDTVGASAPESASDELAQTGASPSLAIAATIAALVLGTGLLIARRRTHAK</sequence>
<gene>
    <name evidence="4" type="ORF">QQX04_08370</name>
</gene>
<keyword evidence="2" id="KW-0472">Membrane</keyword>
<dbReference type="InterPro" id="IPR011045">
    <property type="entry name" value="N2O_reductase_N"/>
</dbReference>
<dbReference type="NCBIfam" id="TIGR01167">
    <property type="entry name" value="LPXTG_anchor"/>
    <property type="match status" value="1"/>
</dbReference>
<dbReference type="SUPFAM" id="SSF50974">
    <property type="entry name" value="Nitrous oxide reductase, N-terminal domain"/>
    <property type="match status" value="1"/>
</dbReference>
<name>A0ABT8G1J2_9MICO</name>
<feature type="compositionally biased region" description="Pro residues" evidence="1">
    <location>
        <begin position="391"/>
        <end position="404"/>
    </location>
</feature>
<feature type="compositionally biased region" description="Low complexity" evidence="1">
    <location>
        <begin position="448"/>
        <end position="481"/>
    </location>
</feature>
<evidence type="ECO:0000313" key="5">
    <source>
        <dbReference type="Proteomes" id="UP001172738"/>
    </source>
</evidence>
<evidence type="ECO:0000256" key="3">
    <source>
        <dbReference type="SAM" id="SignalP"/>
    </source>
</evidence>
<evidence type="ECO:0000256" key="1">
    <source>
        <dbReference type="SAM" id="MobiDB-lite"/>
    </source>
</evidence>
<protein>
    <submittedName>
        <fullName evidence="4">LPXTG cell wall anchor domain-containing protein</fullName>
    </submittedName>
</protein>
<organism evidence="4 5">
    <name type="scientific">Demequina zhanjiangensis</name>
    <dbReference type="NCBI Taxonomy" id="3051659"/>
    <lineage>
        <taxon>Bacteria</taxon>
        <taxon>Bacillati</taxon>
        <taxon>Actinomycetota</taxon>
        <taxon>Actinomycetes</taxon>
        <taxon>Micrococcales</taxon>
        <taxon>Demequinaceae</taxon>
        <taxon>Demequina</taxon>
    </lineage>
</organism>